<name>A0A5N0TGA4_9GAMM</name>
<dbReference type="InterPro" id="IPR058627">
    <property type="entry name" value="MdtA-like_C"/>
</dbReference>
<dbReference type="RefSeq" id="WP_150862718.1">
    <property type="nucleotide sequence ID" value="NZ_VYXP01000002.1"/>
</dbReference>
<evidence type="ECO:0000256" key="2">
    <source>
        <dbReference type="ARBA" id="ARBA00022448"/>
    </source>
</evidence>
<dbReference type="InterPro" id="IPR058790">
    <property type="entry name" value="BSH_CusB"/>
</dbReference>
<dbReference type="InterPro" id="IPR042230">
    <property type="entry name" value="CusF_sf"/>
</dbReference>
<dbReference type="GO" id="GO:0015679">
    <property type="term" value="P:plasma membrane copper ion transport"/>
    <property type="evidence" value="ECO:0007669"/>
    <property type="project" value="TreeGrafter"/>
</dbReference>
<keyword evidence="2" id="KW-0813">Transport</keyword>
<dbReference type="Gene3D" id="6.10.140.730">
    <property type="match status" value="1"/>
</dbReference>
<dbReference type="Pfam" id="PF25919">
    <property type="entry name" value="BSH_CusB"/>
    <property type="match status" value="1"/>
</dbReference>
<dbReference type="Gene3D" id="2.40.420.20">
    <property type="match status" value="1"/>
</dbReference>
<dbReference type="Pfam" id="PF19335">
    <property type="entry name" value="HMBD"/>
    <property type="match status" value="1"/>
</dbReference>
<dbReference type="Gene3D" id="2.40.30.170">
    <property type="match status" value="1"/>
</dbReference>
<dbReference type="SUPFAM" id="SSF111369">
    <property type="entry name" value="HlyD-like secretion proteins"/>
    <property type="match status" value="1"/>
</dbReference>
<dbReference type="AlphaFoldDB" id="A0A5N0TGA4"/>
<dbReference type="PANTHER" id="PTHR30097:SF15">
    <property type="entry name" value="CATION EFFLUX SYSTEM PROTEIN CUSB"/>
    <property type="match status" value="1"/>
</dbReference>
<evidence type="ECO:0000259" key="6">
    <source>
        <dbReference type="Pfam" id="PF25954"/>
    </source>
</evidence>
<dbReference type="Pfam" id="PF11604">
    <property type="entry name" value="CusF_Ec"/>
    <property type="match status" value="1"/>
</dbReference>
<dbReference type="PANTHER" id="PTHR30097">
    <property type="entry name" value="CATION EFFLUX SYSTEM PROTEIN CUSB"/>
    <property type="match status" value="1"/>
</dbReference>
<proteinExistence type="inferred from homology"/>
<comment type="caution">
    <text evidence="8">The sequence shown here is derived from an EMBL/GenBank/DDBJ whole genome shotgun (WGS) entry which is preliminary data.</text>
</comment>
<evidence type="ECO:0000259" key="5">
    <source>
        <dbReference type="Pfam" id="PF25919"/>
    </source>
</evidence>
<dbReference type="InterPro" id="IPR045800">
    <property type="entry name" value="HMBD"/>
</dbReference>
<accession>A0A5N0TGA4</accession>
<dbReference type="GO" id="GO:0030288">
    <property type="term" value="C:outer membrane-bounded periplasmic space"/>
    <property type="evidence" value="ECO:0007669"/>
    <property type="project" value="TreeGrafter"/>
</dbReference>
<dbReference type="Gene3D" id="2.40.50.320">
    <property type="entry name" value="Copper binding periplasmic protein CusF"/>
    <property type="match status" value="1"/>
</dbReference>
<dbReference type="InterPro" id="IPR021647">
    <property type="entry name" value="CusF_Ec"/>
</dbReference>
<dbReference type="EMBL" id="VYXP01000002">
    <property type="protein sequence ID" value="KAA9133157.1"/>
    <property type="molecule type" value="Genomic_DNA"/>
</dbReference>
<evidence type="ECO:0000259" key="7">
    <source>
        <dbReference type="Pfam" id="PF25967"/>
    </source>
</evidence>
<feature type="domain" description="CusB-like barrel-sandwich hybrid" evidence="5">
    <location>
        <begin position="122"/>
        <end position="237"/>
    </location>
</feature>
<dbReference type="InterPro" id="IPR006143">
    <property type="entry name" value="RND_pump_MFP"/>
</dbReference>
<evidence type="ECO:0000259" key="3">
    <source>
        <dbReference type="Pfam" id="PF19335"/>
    </source>
</evidence>
<dbReference type="GO" id="GO:0022857">
    <property type="term" value="F:transmembrane transporter activity"/>
    <property type="evidence" value="ECO:0007669"/>
    <property type="project" value="InterPro"/>
</dbReference>
<reference evidence="8 9" key="1">
    <citation type="submission" date="2019-09" db="EMBL/GenBank/DDBJ databases">
        <title>Wenzhouxiangella sp. Genome sequencing and assembly.</title>
        <authorList>
            <person name="Zhang R."/>
        </authorList>
    </citation>
    <scope>NUCLEOTIDE SEQUENCE [LARGE SCALE GENOMIC DNA]</scope>
    <source>
        <strain evidence="8 9">W260</strain>
    </source>
</reference>
<dbReference type="InterPro" id="IPR058791">
    <property type="entry name" value="3HB_CusB"/>
</dbReference>
<dbReference type="FunFam" id="2.40.30.170:FF:000010">
    <property type="entry name" value="Efflux RND transporter periplasmic adaptor subunit"/>
    <property type="match status" value="1"/>
</dbReference>
<feature type="domain" description="Multidrug resistance protein MdtA-like C-terminal permuted SH3" evidence="7">
    <location>
        <begin position="324"/>
        <end position="380"/>
    </location>
</feature>
<dbReference type="Pfam" id="PF25967">
    <property type="entry name" value="RND-MFP_C"/>
    <property type="match status" value="1"/>
</dbReference>
<organism evidence="8 9">
    <name type="scientific">Marinihelvus fidelis</name>
    <dbReference type="NCBI Taxonomy" id="2613842"/>
    <lineage>
        <taxon>Bacteria</taxon>
        <taxon>Pseudomonadati</taxon>
        <taxon>Pseudomonadota</taxon>
        <taxon>Gammaproteobacteria</taxon>
        <taxon>Chromatiales</taxon>
        <taxon>Wenzhouxiangellaceae</taxon>
        <taxon>Marinihelvus</taxon>
    </lineage>
</organism>
<dbReference type="Proteomes" id="UP000325372">
    <property type="component" value="Unassembled WGS sequence"/>
</dbReference>
<dbReference type="GO" id="GO:0060003">
    <property type="term" value="P:copper ion export"/>
    <property type="evidence" value="ECO:0007669"/>
    <property type="project" value="TreeGrafter"/>
</dbReference>
<protein>
    <submittedName>
        <fullName evidence="8">Efflux RND transporter periplasmic adaptor subunit</fullName>
    </submittedName>
</protein>
<feature type="domain" description="Heavy metal binding" evidence="3">
    <location>
        <begin position="45"/>
        <end position="71"/>
    </location>
</feature>
<evidence type="ECO:0000313" key="8">
    <source>
        <dbReference type="EMBL" id="KAA9133157.1"/>
    </source>
</evidence>
<dbReference type="Pfam" id="PF25954">
    <property type="entry name" value="Beta-barrel_RND_2"/>
    <property type="match status" value="1"/>
</dbReference>
<dbReference type="InterPro" id="IPR058792">
    <property type="entry name" value="Beta-barrel_RND_2"/>
</dbReference>
<evidence type="ECO:0000256" key="1">
    <source>
        <dbReference type="ARBA" id="ARBA00009477"/>
    </source>
</evidence>
<dbReference type="NCBIfam" id="TIGR01730">
    <property type="entry name" value="RND_mfp"/>
    <property type="match status" value="1"/>
</dbReference>
<sequence>MKNLIGFTLVGGLFVLAGFYLGSAATDKPDESADEPREQARKVEYWVAPMDPNFRRDEPGKSPMGMDLVPVYADEASSAGGVTISPALENNLGVQTALAEVRPLWRRIEATGYVGLDETRISHINIRTQGWIERLFVNAEGTRVSKGDLLFELYSPELVNAQKEYLQALRRGDTRLLQGADGKLRALGMIPSEIDVLKASGTASERIKIVAPRDGVVTELLAREGMYIQPNTTVMSLADLGSVWLQAEVFESQVEWVAEGQAAEATLEYMPGAVFSGEVEYVYPVLDAETRTLRVRLRFDNHGEKLKPNMYARVSIFGRLQPRALSIPRQALIRGADRDRVVVALGEGRFTVHEVLTGMESGDWVEILAGIDAGDRVVTSAQFLIDSEASLVGSIIRLGHVEDTPANDEPVKAFGNGWIEEIKAAEGRMRISHGPIDALGWPAMNMEFGVDPAVDLANLEVGQDIRFQIEQISSGRFVITAANLRDNSEPSTNGDHDHD</sequence>
<dbReference type="Pfam" id="PF25869">
    <property type="entry name" value="3HB_CusB"/>
    <property type="match status" value="1"/>
</dbReference>
<evidence type="ECO:0000313" key="9">
    <source>
        <dbReference type="Proteomes" id="UP000325372"/>
    </source>
</evidence>
<dbReference type="GO" id="GO:0046914">
    <property type="term" value="F:transition metal ion binding"/>
    <property type="evidence" value="ECO:0007669"/>
    <property type="project" value="TreeGrafter"/>
</dbReference>
<comment type="similarity">
    <text evidence="1">Belongs to the membrane fusion protein (MFP) (TC 8.A.1) family.</text>
</comment>
<dbReference type="GO" id="GO:0016020">
    <property type="term" value="C:membrane"/>
    <property type="evidence" value="ECO:0007669"/>
    <property type="project" value="InterPro"/>
</dbReference>
<gene>
    <name evidence="8" type="ORF">F3N42_02005</name>
</gene>
<feature type="domain" description="CusB-like beta-barrel" evidence="6">
    <location>
        <begin position="242"/>
        <end position="316"/>
    </location>
</feature>
<feature type="domain" description="CusB-like three alpha-helical bundle" evidence="4">
    <location>
        <begin position="157"/>
        <end position="204"/>
    </location>
</feature>
<dbReference type="InterPro" id="IPR051909">
    <property type="entry name" value="MFP_Cation_Efflux"/>
</dbReference>
<keyword evidence="9" id="KW-1185">Reference proteome</keyword>
<evidence type="ECO:0000259" key="4">
    <source>
        <dbReference type="Pfam" id="PF25869"/>
    </source>
</evidence>